<dbReference type="AlphaFoldDB" id="W7TAN9"/>
<evidence type="ECO:0000256" key="1">
    <source>
        <dbReference type="SAM" id="MobiDB-lite"/>
    </source>
</evidence>
<dbReference type="Proteomes" id="UP000019335">
    <property type="component" value="Chromosome 15"/>
</dbReference>
<keyword evidence="3" id="KW-1185">Reference proteome</keyword>
<organism evidence="2 3">
    <name type="scientific">Nannochloropsis gaditana</name>
    <dbReference type="NCBI Taxonomy" id="72520"/>
    <lineage>
        <taxon>Eukaryota</taxon>
        <taxon>Sar</taxon>
        <taxon>Stramenopiles</taxon>
        <taxon>Ochrophyta</taxon>
        <taxon>Eustigmatophyceae</taxon>
        <taxon>Eustigmatales</taxon>
        <taxon>Monodopsidaceae</taxon>
        <taxon>Nannochloropsis</taxon>
    </lineage>
</organism>
<comment type="caution">
    <text evidence="2">The sequence shown here is derived from an EMBL/GenBank/DDBJ whole genome shotgun (WGS) entry which is preliminary data.</text>
</comment>
<dbReference type="OrthoDB" id="10454754at2759"/>
<feature type="region of interest" description="Disordered" evidence="1">
    <location>
        <begin position="171"/>
        <end position="194"/>
    </location>
</feature>
<sequence length="194" mass="21016">MGERRQGDPVTSLPPSLPPSLPSHLLQAPRALQQHLAKMILSLSFLLPTACGISAGMAPPFVPVARAEEVNLLEQLEALNKQVVLQDKLLRMGESKFERRLPTFPLIKDGVRLDKETVKNAIDRIQVLNAYLDEVMKNLPPSLLPSLSSSSHPSPCWSPPFSSFLPPSLPPSLPLPSSLSLPPSLSSSSHPSPC</sequence>
<gene>
    <name evidence="2" type="ORF">Naga_101400g1</name>
</gene>
<name>W7TAN9_9STRA</name>
<accession>W7TAN9</accession>
<protein>
    <submittedName>
        <fullName evidence="2">Uncharacterized protein</fullName>
    </submittedName>
</protein>
<feature type="region of interest" description="Disordered" evidence="1">
    <location>
        <begin position="1"/>
        <end position="24"/>
    </location>
</feature>
<reference evidence="2 3" key="1">
    <citation type="journal article" date="2014" name="Mol. Plant">
        <title>Chromosome Scale Genome Assembly and Transcriptome Profiling of Nannochloropsis gaditana in Nitrogen Depletion.</title>
        <authorList>
            <person name="Corteggiani Carpinelli E."/>
            <person name="Telatin A."/>
            <person name="Vitulo N."/>
            <person name="Forcato C."/>
            <person name="D'Angelo M."/>
            <person name="Schiavon R."/>
            <person name="Vezzi A."/>
            <person name="Giacometti G.M."/>
            <person name="Morosinotto T."/>
            <person name="Valle G."/>
        </authorList>
    </citation>
    <scope>NUCLEOTIDE SEQUENCE [LARGE SCALE GENOMIC DNA]</scope>
    <source>
        <strain evidence="2 3">B-31</strain>
    </source>
</reference>
<dbReference type="EMBL" id="AZIL01001395">
    <property type="protein sequence ID" value="EWM24085.1"/>
    <property type="molecule type" value="Genomic_DNA"/>
</dbReference>
<evidence type="ECO:0000313" key="3">
    <source>
        <dbReference type="Proteomes" id="UP000019335"/>
    </source>
</evidence>
<evidence type="ECO:0000313" key="2">
    <source>
        <dbReference type="EMBL" id="EWM24085.1"/>
    </source>
</evidence>
<proteinExistence type="predicted"/>
<feature type="compositionally biased region" description="Low complexity" evidence="1">
    <location>
        <begin position="175"/>
        <end position="194"/>
    </location>
</feature>